<evidence type="ECO:0000313" key="3">
    <source>
        <dbReference type="Proteomes" id="UP000252770"/>
    </source>
</evidence>
<protein>
    <submittedName>
        <fullName evidence="2">Uncharacterized protein</fullName>
    </submittedName>
</protein>
<dbReference type="AlphaFoldDB" id="A0A367YXP0"/>
<feature type="region of interest" description="Disordered" evidence="1">
    <location>
        <begin position="1"/>
        <end position="32"/>
    </location>
</feature>
<sequence length="79" mass="8099">MSTTHHPVRPPGRTAPRHDIPVAAPTRTGDADAAPVALPVTVSLAAVLGSTLVGLQHGAPRTVGAPTTPRRRVAMGRAR</sequence>
<name>A0A367YXP0_9ACTN</name>
<keyword evidence="3" id="KW-1185">Reference proteome</keyword>
<gene>
    <name evidence="2" type="ORF">DT076_06425</name>
</gene>
<proteinExistence type="predicted"/>
<dbReference type="EMBL" id="QOUI01000003">
    <property type="protein sequence ID" value="RCK70289.1"/>
    <property type="molecule type" value="Genomic_DNA"/>
</dbReference>
<feature type="compositionally biased region" description="Basic residues" evidence="1">
    <location>
        <begin position="69"/>
        <end position="79"/>
    </location>
</feature>
<evidence type="ECO:0000313" key="2">
    <source>
        <dbReference type="EMBL" id="RCK70289.1"/>
    </source>
</evidence>
<feature type="region of interest" description="Disordered" evidence="1">
    <location>
        <begin position="57"/>
        <end position="79"/>
    </location>
</feature>
<accession>A0A367YXP0</accession>
<dbReference type="Proteomes" id="UP000252770">
    <property type="component" value="Unassembled WGS sequence"/>
</dbReference>
<evidence type="ECO:0000256" key="1">
    <source>
        <dbReference type="SAM" id="MobiDB-lite"/>
    </source>
</evidence>
<organism evidence="2 3">
    <name type="scientific">Desertihabitans brevis</name>
    <dbReference type="NCBI Taxonomy" id="2268447"/>
    <lineage>
        <taxon>Bacteria</taxon>
        <taxon>Bacillati</taxon>
        <taxon>Actinomycetota</taxon>
        <taxon>Actinomycetes</taxon>
        <taxon>Propionibacteriales</taxon>
        <taxon>Propionibacteriaceae</taxon>
        <taxon>Desertihabitans</taxon>
    </lineage>
</organism>
<comment type="caution">
    <text evidence="2">The sequence shown here is derived from an EMBL/GenBank/DDBJ whole genome shotgun (WGS) entry which is preliminary data.</text>
</comment>
<reference evidence="2 3" key="1">
    <citation type="submission" date="2018-07" db="EMBL/GenBank/DDBJ databases">
        <title>Desertimonas flava gen. nov. sp. nov.</title>
        <authorList>
            <person name="Liu S."/>
        </authorList>
    </citation>
    <scope>NUCLEOTIDE SEQUENCE [LARGE SCALE GENOMIC DNA]</scope>
    <source>
        <strain evidence="2 3">16Sb5-5</strain>
    </source>
</reference>